<protein>
    <recommendedName>
        <fullName evidence="4">CxC1-like cysteine cluster associated with KDZ transposases domain-containing protein</fullName>
    </recommendedName>
</protein>
<organism evidence="2 3">
    <name type="scientific">Hydnomerulius pinastri MD-312</name>
    <dbReference type="NCBI Taxonomy" id="994086"/>
    <lineage>
        <taxon>Eukaryota</taxon>
        <taxon>Fungi</taxon>
        <taxon>Dikarya</taxon>
        <taxon>Basidiomycota</taxon>
        <taxon>Agaricomycotina</taxon>
        <taxon>Agaricomycetes</taxon>
        <taxon>Agaricomycetidae</taxon>
        <taxon>Boletales</taxon>
        <taxon>Boletales incertae sedis</taxon>
        <taxon>Leucogyrophana</taxon>
    </lineage>
</organism>
<feature type="region of interest" description="Disordered" evidence="1">
    <location>
        <begin position="103"/>
        <end position="145"/>
    </location>
</feature>
<feature type="non-terminal residue" evidence="2">
    <location>
        <position position="1"/>
    </location>
</feature>
<dbReference type="EMBL" id="KN839886">
    <property type="protein sequence ID" value="KIJ59524.1"/>
    <property type="molecule type" value="Genomic_DNA"/>
</dbReference>
<dbReference type="PANTHER" id="PTHR33096">
    <property type="entry name" value="CXC2 DOMAIN-CONTAINING PROTEIN"/>
    <property type="match status" value="1"/>
</dbReference>
<dbReference type="OrthoDB" id="3253684at2759"/>
<accession>A0A0C9V2N5</accession>
<name>A0A0C9V2N5_9AGAM</name>
<dbReference type="Pfam" id="PF18758">
    <property type="entry name" value="KDZ"/>
    <property type="match status" value="1"/>
</dbReference>
<evidence type="ECO:0000256" key="1">
    <source>
        <dbReference type="SAM" id="MobiDB-lite"/>
    </source>
</evidence>
<evidence type="ECO:0000313" key="2">
    <source>
        <dbReference type="EMBL" id="KIJ59524.1"/>
    </source>
</evidence>
<reference evidence="2 3" key="1">
    <citation type="submission" date="2014-04" db="EMBL/GenBank/DDBJ databases">
        <title>Evolutionary Origins and Diversification of the Mycorrhizal Mutualists.</title>
        <authorList>
            <consortium name="DOE Joint Genome Institute"/>
            <consortium name="Mycorrhizal Genomics Consortium"/>
            <person name="Kohler A."/>
            <person name="Kuo A."/>
            <person name="Nagy L.G."/>
            <person name="Floudas D."/>
            <person name="Copeland A."/>
            <person name="Barry K.W."/>
            <person name="Cichocki N."/>
            <person name="Veneault-Fourrey C."/>
            <person name="LaButti K."/>
            <person name="Lindquist E.A."/>
            <person name="Lipzen A."/>
            <person name="Lundell T."/>
            <person name="Morin E."/>
            <person name="Murat C."/>
            <person name="Riley R."/>
            <person name="Ohm R."/>
            <person name="Sun H."/>
            <person name="Tunlid A."/>
            <person name="Henrissat B."/>
            <person name="Grigoriev I.V."/>
            <person name="Hibbett D.S."/>
            <person name="Martin F."/>
        </authorList>
    </citation>
    <scope>NUCLEOTIDE SEQUENCE [LARGE SCALE GENOMIC DNA]</scope>
    <source>
        <strain evidence="2 3">MD-312</strain>
    </source>
</reference>
<evidence type="ECO:0008006" key="4">
    <source>
        <dbReference type="Google" id="ProtNLM"/>
    </source>
</evidence>
<dbReference type="HOGENOM" id="CLU_004552_2_1_1"/>
<dbReference type="InterPro" id="IPR040521">
    <property type="entry name" value="KDZ"/>
</dbReference>
<evidence type="ECO:0000313" key="3">
    <source>
        <dbReference type="Proteomes" id="UP000053820"/>
    </source>
</evidence>
<dbReference type="Proteomes" id="UP000053820">
    <property type="component" value="Unassembled WGS sequence"/>
</dbReference>
<feature type="compositionally biased region" description="Polar residues" evidence="1">
    <location>
        <begin position="115"/>
        <end position="128"/>
    </location>
</feature>
<sequence>LVHFGFFPTVPSQPRMAVSIELLAFYCALFEQSCDAINTLTSALHTHYVWRGFRVVNKTVQDPFRCGLGFAVQWYDVLQVQVEYKLETAIQACRDRIKSFKIPSASPHHPMPHTPDQQSFTPNPQRLVTPSHPAPPFPLPASDAGSNHSLQLTSSLTPGSCAPILVQRCPACFGGTTFGQSLSIDGGDIHVATDGNFHHHHRRSAGDSPSFYEPAYFLPKGQIDAVGAHIDKQRKKPLKAHKGPILDEAIDSCESSYEAADGKKQKTSMDSFDDTGLMVLICCHDIPLFFANIDSPGEQQKYSVALITHLFSLLPPRATVAVLYDIRCVLARTLSLYDILPGPVVQRLHFATTAMHAYGHKWACQLVFNPRLAVGMGLSNGEGTERLWSRLIKLIGIEHSSSVRSTAVGSEMLRDLGDWIKRRLQRGVREQGKSAQDQIENCGVHVEELVRQWASQRESQLSV</sequence>
<gene>
    <name evidence="2" type="ORF">HYDPIDRAFT_100539</name>
</gene>
<keyword evidence="3" id="KW-1185">Reference proteome</keyword>
<dbReference type="AlphaFoldDB" id="A0A0C9V2N5"/>
<proteinExistence type="predicted"/>
<dbReference type="PANTHER" id="PTHR33096:SF1">
    <property type="entry name" value="CXC1-LIKE CYSTEINE CLUSTER ASSOCIATED WITH KDZ TRANSPOSASES DOMAIN-CONTAINING PROTEIN"/>
    <property type="match status" value="1"/>
</dbReference>